<accession>A0A8C3CA87</accession>
<dbReference type="Proteomes" id="UP000694556">
    <property type="component" value="Chromosome 9"/>
</dbReference>
<reference evidence="1" key="1">
    <citation type="submission" date="2018-09" db="EMBL/GenBank/DDBJ databases">
        <title>Common duck and Muscovy duck high density SNP chip.</title>
        <authorList>
            <person name="Vignal A."/>
            <person name="Thebault N."/>
            <person name="Warren W.C."/>
        </authorList>
    </citation>
    <scope>NUCLEOTIDE SEQUENCE [LARGE SCALE GENOMIC DNA]</scope>
</reference>
<proteinExistence type="predicted"/>
<evidence type="ECO:0000313" key="2">
    <source>
        <dbReference type="Proteomes" id="UP000694556"/>
    </source>
</evidence>
<dbReference type="Ensembl" id="ENSCMMT00000017623.1">
    <property type="protein sequence ID" value="ENSCMMP00000016036.1"/>
    <property type="gene ID" value="ENSCMMG00000010188.1"/>
</dbReference>
<reference evidence="1" key="2">
    <citation type="submission" date="2025-08" db="UniProtKB">
        <authorList>
            <consortium name="Ensembl"/>
        </authorList>
    </citation>
    <scope>IDENTIFICATION</scope>
</reference>
<organism evidence="1 2">
    <name type="scientific">Cairina moschata</name>
    <name type="common">Muscovy duck</name>
    <dbReference type="NCBI Taxonomy" id="8855"/>
    <lineage>
        <taxon>Eukaryota</taxon>
        <taxon>Metazoa</taxon>
        <taxon>Chordata</taxon>
        <taxon>Craniata</taxon>
        <taxon>Vertebrata</taxon>
        <taxon>Euteleostomi</taxon>
        <taxon>Archelosauria</taxon>
        <taxon>Archosauria</taxon>
        <taxon>Dinosauria</taxon>
        <taxon>Saurischia</taxon>
        <taxon>Theropoda</taxon>
        <taxon>Coelurosauria</taxon>
        <taxon>Aves</taxon>
        <taxon>Neognathae</taxon>
        <taxon>Galloanserae</taxon>
        <taxon>Anseriformes</taxon>
        <taxon>Anatidae</taxon>
        <taxon>Anatinae</taxon>
        <taxon>Cairina</taxon>
    </lineage>
</organism>
<keyword evidence="2" id="KW-1185">Reference proteome</keyword>
<evidence type="ECO:0000313" key="1">
    <source>
        <dbReference type="Ensembl" id="ENSCMMP00000016036.1"/>
    </source>
</evidence>
<name>A0A8C3CA87_CAIMO</name>
<reference evidence="1" key="3">
    <citation type="submission" date="2025-09" db="UniProtKB">
        <authorList>
            <consortium name="Ensembl"/>
        </authorList>
    </citation>
    <scope>IDENTIFICATION</scope>
</reference>
<sequence>VLAPRAFLHAGCRALSGFPCVLLRSHAGLCRARGFHATGFCLGRGTRGPGEAFFKWCVSHQAGWLGLYELFQFSFAAECENANLGSAGSVEKLGLKNVICVAWEILITAAPGRQVCQEGGDVGCTAHLSEIRLCTRTNKSRIKDF</sequence>
<protein>
    <submittedName>
        <fullName evidence="1">Uncharacterized protein</fullName>
    </submittedName>
</protein>
<dbReference type="AlphaFoldDB" id="A0A8C3CA87"/>